<name>A0A0U1XGP6_OXYST</name>
<sequence length="139" mass="16601">MFLMGVFFVISFQPLFMVSSLILITLMYSYLIYKITGTFWFSYILLMVMMSGVLVVFTYMVSLIPNESFEIYSLMFFFSFLMMMLLNFNFFFLSDMSFISMNLWMTELSYMNLFLVSFLLVIMLLVVYMSYMEEGAFRV</sequence>
<feature type="transmembrane region" description="Helical" evidence="1">
    <location>
        <begin position="71"/>
        <end position="92"/>
    </location>
</feature>
<keyword evidence="1" id="KW-0472">Membrane</keyword>
<evidence type="ECO:0000256" key="1">
    <source>
        <dbReference type="SAM" id="Phobius"/>
    </source>
</evidence>
<dbReference type="EMBL" id="KM507783">
    <property type="protein sequence ID" value="AIT96926.1"/>
    <property type="molecule type" value="Genomic_DNA"/>
</dbReference>
<dbReference type="CTD" id="4541"/>
<keyword evidence="1" id="KW-0812">Transmembrane</keyword>
<feature type="transmembrane region" description="Helical" evidence="1">
    <location>
        <begin position="6"/>
        <end position="31"/>
    </location>
</feature>
<dbReference type="AlphaFoldDB" id="A0A0U1XGP6"/>
<gene>
    <name evidence="2" type="primary">ND6</name>
</gene>
<feature type="transmembrane region" description="Helical" evidence="1">
    <location>
        <begin position="113"/>
        <end position="131"/>
    </location>
</feature>
<feature type="transmembrane region" description="Helical" evidence="1">
    <location>
        <begin position="43"/>
        <end position="65"/>
    </location>
</feature>
<dbReference type="RefSeq" id="YP_009107079.1">
    <property type="nucleotide sequence ID" value="NC_025557.1"/>
</dbReference>
<organism evidence="2">
    <name type="scientific">Oxytate striatipes</name>
    <name type="common">Green crab spider</name>
    <dbReference type="NCBI Taxonomy" id="1112455"/>
    <lineage>
        <taxon>Eukaryota</taxon>
        <taxon>Metazoa</taxon>
        <taxon>Ecdysozoa</taxon>
        <taxon>Arthropoda</taxon>
        <taxon>Chelicerata</taxon>
        <taxon>Arachnida</taxon>
        <taxon>Araneae</taxon>
        <taxon>Araneomorphae</taxon>
        <taxon>Entelegynae</taxon>
        <taxon>Dionycha</taxon>
        <taxon>Thomisidae</taxon>
        <taxon>Oxytate</taxon>
    </lineage>
</organism>
<reference evidence="2" key="1">
    <citation type="journal article" date="2014" name="Mitochondrial DNA">
        <title>The complete mitochondrial genome of the green crab spider Oxytate striatipes (Araneae: Thomisidae).</title>
        <authorList>
            <person name="Kim J.Y."/>
            <person name="Yoo J.S."/>
            <person name="Park Y.C."/>
        </authorList>
    </citation>
    <scope>NUCLEOTIDE SEQUENCE</scope>
</reference>
<accession>A0A0U1XGP6</accession>
<keyword evidence="1" id="KW-1133">Transmembrane helix</keyword>
<protein>
    <submittedName>
        <fullName evidence="2">NADH dehydrogenase subunit 6</fullName>
    </submittedName>
</protein>
<dbReference type="GeneID" id="22161670"/>
<evidence type="ECO:0000313" key="2">
    <source>
        <dbReference type="EMBL" id="AIT96926.1"/>
    </source>
</evidence>
<proteinExistence type="predicted"/>
<geneLocation type="mitochondrion" evidence="2"/>
<keyword evidence="2" id="KW-0496">Mitochondrion</keyword>